<evidence type="ECO:0000313" key="2">
    <source>
        <dbReference type="Proteomes" id="UP000198683"/>
    </source>
</evidence>
<dbReference type="OrthoDB" id="3536525at2"/>
<dbReference type="EMBL" id="FNFB01000002">
    <property type="protein sequence ID" value="SDJ58321.1"/>
    <property type="molecule type" value="Genomic_DNA"/>
</dbReference>
<proteinExistence type="predicted"/>
<dbReference type="Proteomes" id="UP000198683">
    <property type="component" value="Unassembled WGS sequence"/>
</dbReference>
<protein>
    <submittedName>
        <fullName evidence="1">Uncharacterized protein</fullName>
    </submittedName>
</protein>
<dbReference type="RefSeq" id="WP_143021960.1">
    <property type="nucleotide sequence ID" value="NZ_FNFB01000002.1"/>
</dbReference>
<dbReference type="AlphaFoldDB" id="A0A1G8UWY8"/>
<keyword evidence="2" id="KW-1185">Reference proteome</keyword>
<gene>
    <name evidence="1" type="ORF">SAMN05421874_102305</name>
</gene>
<organism evidence="1 2">
    <name type="scientific">Nonomuraea maritima</name>
    <dbReference type="NCBI Taxonomy" id="683260"/>
    <lineage>
        <taxon>Bacteria</taxon>
        <taxon>Bacillati</taxon>
        <taxon>Actinomycetota</taxon>
        <taxon>Actinomycetes</taxon>
        <taxon>Streptosporangiales</taxon>
        <taxon>Streptosporangiaceae</taxon>
        <taxon>Nonomuraea</taxon>
    </lineage>
</organism>
<accession>A0A1G8UWY8</accession>
<name>A0A1G8UWY8_9ACTN</name>
<sequence length="192" mass="19900">MCVAWLLATLTAAAPLGPVAPVGPPVAGGLFGPVLPAEPAVALACEVTTPSTRPLRFRPQVKLASARVSVRGNLELTRCVSPDRSARTLRSGWATMRATAVASCTGARQVRGSALITWFDVTGRPAGTSRLHLGADRPVARHPADALLDGTVTEGFLAGERVRGDLVTTSTLLDCATRGVPAWPGKGRVTFG</sequence>
<reference evidence="1 2" key="1">
    <citation type="submission" date="2016-10" db="EMBL/GenBank/DDBJ databases">
        <authorList>
            <person name="de Groot N.N."/>
        </authorList>
    </citation>
    <scope>NUCLEOTIDE SEQUENCE [LARGE SCALE GENOMIC DNA]</scope>
    <source>
        <strain evidence="1 2">CGMCC 4.5681</strain>
    </source>
</reference>
<dbReference type="STRING" id="683260.SAMN05421874_102305"/>
<evidence type="ECO:0000313" key="1">
    <source>
        <dbReference type="EMBL" id="SDJ58321.1"/>
    </source>
</evidence>